<accession>A0A9X7N1R4</accession>
<feature type="domain" description="HTH OST-type" evidence="1">
    <location>
        <begin position="207"/>
        <end position="273"/>
    </location>
</feature>
<dbReference type="CDD" id="cd10146">
    <property type="entry name" value="LabA_like_C"/>
    <property type="match status" value="1"/>
</dbReference>
<name>A0A9X7N1R4_PSEDE</name>
<evidence type="ECO:0000259" key="1">
    <source>
        <dbReference type="Pfam" id="PF12872"/>
    </source>
</evidence>
<dbReference type="Pfam" id="PF12872">
    <property type="entry name" value="OST-HTH"/>
    <property type="match status" value="1"/>
</dbReference>
<organism evidence="2 3">
    <name type="scientific">Pseudomonas denitrificans</name>
    <dbReference type="NCBI Taxonomy" id="43306"/>
    <lineage>
        <taxon>Bacteria</taxon>
        <taxon>Pseudomonadati</taxon>
        <taxon>Pseudomonadota</taxon>
        <taxon>Gammaproteobacteria</taxon>
        <taxon>Pseudomonadales</taxon>
        <taxon>Pseudomonadaceae</taxon>
        <taxon>Halopseudomonas</taxon>
    </lineage>
</organism>
<evidence type="ECO:0000313" key="2">
    <source>
        <dbReference type="EMBL" id="QEY73558.1"/>
    </source>
</evidence>
<dbReference type="EMBL" id="CP043626">
    <property type="protein sequence ID" value="QEY73558.1"/>
    <property type="molecule type" value="Genomic_DNA"/>
</dbReference>
<dbReference type="KEGG" id="pden:F1C79_19200"/>
<dbReference type="AlphaFoldDB" id="A0A9X7N1R4"/>
<dbReference type="InterPro" id="IPR025605">
    <property type="entry name" value="OST-HTH/LOTUS_dom"/>
</dbReference>
<gene>
    <name evidence="2" type="ORF">F1C79_19200</name>
</gene>
<reference evidence="2 3" key="1">
    <citation type="submission" date="2019-09" db="EMBL/GenBank/DDBJ databases">
        <title>Prosopis cineraria nodule microbiome.</title>
        <authorList>
            <person name="Chaluvadi S.R."/>
            <person name="Ali R."/>
            <person name="Wang X."/>
        </authorList>
    </citation>
    <scope>NUCLEOTIDE SEQUENCE [LARGE SCALE GENOMIC DNA]</scope>
    <source>
        <strain evidence="2 3">BG1</strain>
    </source>
</reference>
<evidence type="ECO:0000313" key="3">
    <source>
        <dbReference type="Proteomes" id="UP000326659"/>
    </source>
</evidence>
<keyword evidence="3" id="KW-1185">Reference proteome</keyword>
<dbReference type="Proteomes" id="UP000326659">
    <property type="component" value="Chromosome"/>
</dbReference>
<dbReference type="OrthoDB" id="571278at2"/>
<dbReference type="Gene3D" id="3.30.420.610">
    <property type="entry name" value="LOTUS domain-like"/>
    <property type="match status" value="1"/>
</dbReference>
<proteinExistence type="predicted"/>
<dbReference type="InterPro" id="IPR041966">
    <property type="entry name" value="LOTUS-like"/>
</dbReference>
<sequence>METGMDEPAIDLTPLQNDIARKVGVCIIRLQQYEQGVKRLISTQEIGGSATTIRDNFAKRTREFADKTLGQVKNTLVSGFLNNAPDDETDNWGVGATESLLRVTIHAPLSGQKLQDTKDRLDSFVALRNELVHHFTERFNLQSYEDCQRALSYLDTTHAAIDEQHQELRGWEESAIRITKAAKELIQSPGFEDLLIFGIVDGQPHEWPKTVVVQYLKMIEQDFAVDGWTCLAEAIKTFQENWPEHTPKKYGCSSWRHLIHESRLFDLQRRRQHGSETGQIWFRSKPKSEIPPKPATVPMG</sequence>
<protein>
    <recommendedName>
        <fullName evidence="1">HTH OST-type domain-containing protein</fullName>
    </recommendedName>
</protein>